<keyword evidence="1" id="KW-0378">Hydrolase</keyword>
<dbReference type="Proteomes" id="UP001589818">
    <property type="component" value="Unassembled WGS sequence"/>
</dbReference>
<dbReference type="EMBL" id="JBHLVF010000028">
    <property type="protein sequence ID" value="MFC0393055.1"/>
    <property type="molecule type" value="Genomic_DNA"/>
</dbReference>
<dbReference type="GO" id="GO:0016787">
    <property type="term" value="F:hydrolase activity"/>
    <property type="evidence" value="ECO:0007669"/>
    <property type="project" value="UniProtKB-KW"/>
</dbReference>
<keyword evidence="2" id="KW-1185">Reference proteome</keyword>
<dbReference type="NCBIfam" id="TIGR01460">
    <property type="entry name" value="HAD-SF-IIA"/>
    <property type="match status" value="1"/>
</dbReference>
<evidence type="ECO:0000313" key="2">
    <source>
        <dbReference type="Proteomes" id="UP001589818"/>
    </source>
</evidence>
<evidence type="ECO:0000313" key="1">
    <source>
        <dbReference type="EMBL" id="MFC0393055.1"/>
    </source>
</evidence>
<dbReference type="PANTHER" id="PTHR19288:SF46">
    <property type="entry name" value="HALOACID DEHALOGENASE-LIKE HYDROLASE DOMAIN-CONTAINING PROTEIN 2"/>
    <property type="match status" value="1"/>
</dbReference>
<dbReference type="InterPro" id="IPR006357">
    <property type="entry name" value="HAD-SF_hydro_IIA"/>
</dbReference>
<reference evidence="1 2" key="1">
    <citation type="submission" date="2024-09" db="EMBL/GenBank/DDBJ databases">
        <authorList>
            <person name="Sun Q."/>
            <person name="Mori K."/>
        </authorList>
    </citation>
    <scope>NUCLEOTIDE SEQUENCE [LARGE SCALE GENOMIC DNA]</scope>
    <source>
        <strain evidence="1 2">CCM 4839</strain>
    </source>
</reference>
<dbReference type="InterPro" id="IPR036412">
    <property type="entry name" value="HAD-like_sf"/>
</dbReference>
<dbReference type="SUPFAM" id="SSF56784">
    <property type="entry name" value="HAD-like"/>
    <property type="match status" value="1"/>
</dbReference>
<sequence>MDGTLYYSDRPAEGAQALLQYLRGKGKRVGFITNNSRNTADEIAVKLHHMGIFADPSEIISATDAIGSYLMDHYGPRTVKAVGSLSLEQAIAGKGHRVIPLSSAEQADIVVIGRDTGFTFDKLQQLVNEVESGVTLLATNPDLYHPGPGGTRIPETGALVRAVEAITGQSVMSIGKPGPYLFHYGMKKYGVDASQCTMIGDNLETDITGGARAGMRTIWIRSGGMGQTLIGRDSSAPIPDVIIERIGQWTLLNTSEGRG</sequence>
<proteinExistence type="predicted"/>
<protein>
    <submittedName>
        <fullName evidence="1">HAD-IIA family hydrolase</fullName>
    </submittedName>
</protein>
<name>A0ABV6JDW3_9BACL</name>
<accession>A0ABV6JDW3</accession>
<dbReference type="Pfam" id="PF13344">
    <property type="entry name" value="Hydrolase_6"/>
    <property type="match status" value="1"/>
</dbReference>
<dbReference type="RefSeq" id="WP_204818957.1">
    <property type="nucleotide sequence ID" value="NZ_JANHOF010000016.1"/>
</dbReference>
<dbReference type="Gene3D" id="3.40.50.1000">
    <property type="entry name" value="HAD superfamily/HAD-like"/>
    <property type="match status" value="2"/>
</dbReference>
<dbReference type="InterPro" id="IPR023214">
    <property type="entry name" value="HAD_sf"/>
</dbReference>
<comment type="caution">
    <text evidence="1">The sequence shown here is derived from an EMBL/GenBank/DDBJ whole genome shotgun (WGS) entry which is preliminary data.</text>
</comment>
<organism evidence="1 2">
    <name type="scientific">Paenibacillus mendelii</name>
    <dbReference type="NCBI Taxonomy" id="206163"/>
    <lineage>
        <taxon>Bacteria</taxon>
        <taxon>Bacillati</taxon>
        <taxon>Bacillota</taxon>
        <taxon>Bacilli</taxon>
        <taxon>Bacillales</taxon>
        <taxon>Paenibacillaceae</taxon>
        <taxon>Paenibacillus</taxon>
    </lineage>
</organism>
<gene>
    <name evidence="1" type="ORF">ACFFJ8_16940</name>
</gene>
<dbReference type="Pfam" id="PF13242">
    <property type="entry name" value="Hydrolase_like"/>
    <property type="match status" value="1"/>
</dbReference>
<dbReference type="PANTHER" id="PTHR19288">
    <property type="entry name" value="4-NITROPHENYLPHOSPHATASE-RELATED"/>
    <property type="match status" value="1"/>
</dbReference>